<dbReference type="Proteomes" id="UP000315677">
    <property type="component" value="Unassembled WGS sequence"/>
</dbReference>
<feature type="domain" description="AB hydrolase-1" evidence="1">
    <location>
        <begin position="32"/>
        <end position="264"/>
    </location>
</feature>
<dbReference type="AlphaFoldDB" id="A0A543DL35"/>
<dbReference type="GO" id="GO:0003824">
    <property type="term" value="F:catalytic activity"/>
    <property type="evidence" value="ECO:0007669"/>
    <property type="project" value="UniProtKB-ARBA"/>
</dbReference>
<evidence type="ECO:0000259" key="1">
    <source>
        <dbReference type="Pfam" id="PF00561"/>
    </source>
</evidence>
<dbReference type="RefSeq" id="WP_142058565.1">
    <property type="nucleotide sequence ID" value="NZ_VFPA01000003.1"/>
</dbReference>
<reference evidence="2 3" key="1">
    <citation type="submission" date="2019-06" db="EMBL/GenBank/DDBJ databases">
        <title>Sequencing the genomes of 1000 actinobacteria strains.</title>
        <authorList>
            <person name="Klenk H.-P."/>
        </authorList>
    </citation>
    <scope>NUCLEOTIDE SEQUENCE [LARGE SCALE GENOMIC DNA]</scope>
    <source>
        <strain evidence="2 3">DSM 45301</strain>
    </source>
</reference>
<dbReference type="PANTHER" id="PTHR43798">
    <property type="entry name" value="MONOACYLGLYCEROL LIPASE"/>
    <property type="match status" value="1"/>
</dbReference>
<dbReference type="SUPFAM" id="SSF53474">
    <property type="entry name" value="alpha/beta-Hydrolases"/>
    <property type="match status" value="1"/>
</dbReference>
<dbReference type="EMBL" id="VFPA01000003">
    <property type="protein sequence ID" value="TQM10023.1"/>
    <property type="molecule type" value="Genomic_DNA"/>
</dbReference>
<dbReference type="OrthoDB" id="3400345at2"/>
<protein>
    <submittedName>
        <fullName evidence="2">Pimeloyl-ACP methyl ester carboxylesterase</fullName>
    </submittedName>
</protein>
<dbReference type="Pfam" id="PF00561">
    <property type="entry name" value="Abhydrolase_1"/>
    <property type="match status" value="1"/>
</dbReference>
<gene>
    <name evidence="2" type="ORF">FB558_5804</name>
</gene>
<dbReference type="InterPro" id="IPR000073">
    <property type="entry name" value="AB_hydrolase_1"/>
</dbReference>
<evidence type="ECO:0000313" key="3">
    <source>
        <dbReference type="Proteomes" id="UP000315677"/>
    </source>
</evidence>
<dbReference type="InterPro" id="IPR029058">
    <property type="entry name" value="AB_hydrolase_fold"/>
</dbReference>
<name>A0A543DL35_9PSEU</name>
<dbReference type="Gene3D" id="3.40.50.1820">
    <property type="entry name" value="alpha/beta hydrolase"/>
    <property type="match status" value="1"/>
</dbReference>
<keyword evidence="3" id="KW-1185">Reference proteome</keyword>
<accession>A0A543DL35</accession>
<comment type="caution">
    <text evidence="2">The sequence shown here is derived from an EMBL/GenBank/DDBJ whole genome shotgun (WGS) entry which is preliminary data.</text>
</comment>
<evidence type="ECO:0000313" key="2">
    <source>
        <dbReference type="EMBL" id="TQM10023.1"/>
    </source>
</evidence>
<dbReference type="InterPro" id="IPR050266">
    <property type="entry name" value="AB_hydrolase_sf"/>
</dbReference>
<sequence length="294" mass="32669">MTEVWRDPRLGRVRTVELSAGTLAYHDVGNGPVLVFVHGYLVNANLWRALVPLLGDRFRCIAPDWPLGAHRIPLRPDADLSPRGVARMVTELLEALDLTDVTLVGNDSGGAYSQIAAAQRPERLGRLVLNSCETPWCSWPPGPGGFGLLKAAAQYPATHLALYQALRAPATWRWRNTYGWLAKHPIDATVMRSYVRPVLTDRAIRRDGRKAIASVSPRELRPAAERLERSPLPVLCAWAAEERVFPLGHAQRYARALGADLRTIGDSYTYTAEDQPRRTAEVLRDWICATPSAR</sequence>
<proteinExistence type="predicted"/>
<organism evidence="2 3">
    <name type="scientific">Pseudonocardia kunmingensis</name>
    <dbReference type="NCBI Taxonomy" id="630975"/>
    <lineage>
        <taxon>Bacteria</taxon>
        <taxon>Bacillati</taxon>
        <taxon>Actinomycetota</taxon>
        <taxon>Actinomycetes</taxon>
        <taxon>Pseudonocardiales</taxon>
        <taxon>Pseudonocardiaceae</taxon>
        <taxon>Pseudonocardia</taxon>
    </lineage>
</organism>